<feature type="domain" description="PX" evidence="3">
    <location>
        <begin position="3"/>
        <end position="119"/>
    </location>
</feature>
<name>A0ABR3AWE0_PHYBL</name>
<keyword evidence="5" id="KW-1185">Reference proteome</keyword>
<evidence type="ECO:0000259" key="3">
    <source>
        <dbReference type="PROSITE" id="PS50195"/>
    </source>
</evidence>
<dbReference type="Gene3D" id="1.20.5.110">
    <property type="match status" value="1"/>
</dbReference>
<feature type="domain" description="T-SNARE coiled-coil homology" evidence="2">
    <location>
        <begin position="334"/>
        <end position="396"/>
    </location>
</feature>
<feature type="compositionally biased region" description="Low complexity" evidence="1">
    <location>
        <begin position="270"/>
        <end position="282"/>
    </location>
</feature>
<dbReference type="PROSITE" id="PS50192">
    <property type="entry name" value="T_SNARE"/>
    <property type="match status" value="1"/>
</dbReference>
<evidence type="ECO:0000313" key="5">
    <source>
        <dbReference type="Proteomes" id="UP001448207"/>
    </source>
</evidence>
<dbReference type="InterPro" id="IPR001683">
    <property type="entry name" value="PX_dom"/>
</dbReference>
<evidence type="ECO:0000313" key="4">
    <source>
        <dbReference type="EMBL" id="KAL0084246.1"/>
    </source>
</evidence>
<proteinExistence type="predicted"/>
<dbReference type="PROSITE" id="PS50195">
    <property type="entry name" value="PX"/>
    <property type="match status" value="1"/>
</dbReference>
<protein>
    <submittedName>
        <fullName evidence="4">Uncharacterized protein</fullName>
    </submittedName>
</protein>
<dbReference type="InterPro" id="IPR036871">
    <property type="entry name" value="PX_dom_sf"/>
</dbReference>
<feature type="region of interest" description="Disordered" evidence="1">
    <location>
        <begin position="262"/>
        <end position="282"/>
    </location>
</feature>
<dbReference type="Proteomes" id="UP001448207">
    <property type="component" value="Unassembled WGS sequence"/>
</dbReference>
<dbReference type="CDD" id="cd15858">
    <property type="entry name" value="SNARE_VAM7"/>
    <property type="match status" value="1"/>
</dbReference>
<organism evidence="4 5">
    <name type="scientific">Phycomyces blakesleeanus</name>
    <dbReference type="NCBI Taxonomy" id="4837"/>
    <lineage>
        <taxon>Eukaryota</taxon>
        <taxon>Fungi</taxon>
        <taxon>Fungi incertae sedis</taxon>
        <taxon>Mucoromycota</taxon>
        <taxon>Mucoromycotina</taxon>
        <taxon>Mucoromycetes</taxon>
        <taxon>Mucorales</taxon>
        <taxon>Phycomycetaceae</taxon>
        <taxon>Phycomyces</taxon>
    </lineage>
</organism>
<dbReference type="InterPro" id="IPR000727">
    <property type="entry name" value="T_SNARE_dom"/>
</dbReference>
<dbReference type="Gene3D" id="3.30.1520.10">
    <property type="entry name" value="Phox-like domain"/>
    <property type="match status" value="1"/>
</dbReference>
<comment type="caution">
    <text evidence="4">The sequence shown here is derived from an EMBL/GenBank/DDBJ whole genome shotgun (WGS) entry which is preliminary data.</text>
</comment>
<dbReference type="CDD" id="cd06897">
    <property type="entry name" value="PX_SNARE"/>
    <property type="match status" value="1"/>
</dbReference>
<accession>A0ABR3AWE0</accession>
<evidence type="ECO:0000259" key="2">
    <source>
        <dbReference type="PROSITE" id="PS50192"/>
    </source>
</evidence>
<sequence>MTEHIQAIFIRESETRSQPKPHTVYKIEVHAAVRNWIVWKRYSEFAKLNSRFLTIFPKNRPPVPLPSKHIFPSTFSDPDRIEDRRRGLEDYLRGMLSSRDDRWRQTELWKEFLAIPTGRQLDGQAHYTSESWLDEYNAMNSTAREIRSLINKRATHMGRDEISASHNCTMQAKKLLITLSSRTSALESGLTGLANGSFFQGLMSDGELRRRQDMLSTLKDERDTLMRLVNTGRQEQELLYNKPTSQSPSAGDRKQLLESTNQDTQATYGFPPTRTTFNNNNNNTTIQRAATTIGSGRALGAAALQQQKQQQQQRAKETEWTRGLDNGGLLTQQQQLMEDQDQQVEQFSSILSRQRQLGIAIGDELETQSQILDELDGDVGRTQTKLKFASKKLGKIK</sequence>
<reference evidence="4 5" key="1">
    <citation type="submission" date="2024-04" db="EMBL/GenBank/DDBJ databases">
        <title>Symmetric and asymmetric DNA N6-adenine methylation regulates different biological responses in Mucorales.</title>
        <authorList>
            <consortium name="Lawrence Berkeley National Laboratory"/>
            <person name="Lax C."/>
            <person name="Mondo S.J."/>
            <person name="Osorio-Concepcion M."/>
            <person name="Muszewska A."/>
            <person name="Corrochano-Luque M."/>
            <person name="Gutierrez G."/>
            <person name="Riley R."/>
            <person name="Lipzen A."/>
            <person name="Guo J."/>
            <person name="Hundley H."/>
            <person name="Amirebrahimi M."/>
            <person name="Ng V."/>
            <person name="Lorenzo-Gutierrez D."/>
            <person name="Binder U."/>
            <person name="Yang J."/>
            <person name="Song Y."/>
            <person name="Canovas D."/>
            <person name="Navarro E."/>
            <person name="Freitag M."/>
            <person name="Gabaldon T."/>
            <person name="Grigoriev I.V."/>
            <person name="Corrochano L.M."/>
            <person name="Nicolas F.E."/>
            <person name="Garre V."/>
        </authorList>
    </citation>
    <scope>NUCLEOTIDE SEQUENCE [LARGE SCALE GENOMIC DNA]</scope>
    <source>
        <strain evidence="4 5">L51</strain>
    </source>
</reference>
<gene>
    <name evidence="4" type="ORF">J3Q64DRAFT_1746661</name>
</gene>
<dbReference type="PANTHER" id="PTHR22775:SF3">
    <property type="entry name" value="SORTING NEXIN-13"/>
    <property type="match status" value="1"/>
</dbReference>
<dbReference type="Pfam" id="PF00787">
    <property type="entry name" value="PX"/>
    <property type="match status" value="1"/>
</dbReference>
<dbReference type="SMART" id="SM00312">
    <property type="entry name" value="PX"/>
    <property type="match status" value="1"/>
</dbReference>
<feature type="region of interest" description="Disordered" evidence="1">
    <location>
        <begin position="306"/>
        <end position="325"/>
    </location>
</feature>
<dbReference type="SUPFAM" id="SSF58038">
    <property type="entry name" value="SNARE fusion complex"/>
    <property type="match status" value="1"/>
</dbReference>
<dbReference type="PANTHER" id="PTHR22775">
    <property type="entry name" value="SORTING NEXIN"/>
    <property type="match status" value="1"/>
</dbReference>
<dbReference type="EMBL" id="JBCLYO010000012">
    <property type="protein sequence ID" value="KAL0084246.1"/>
    <property type="molecule type" value="Genomic_DNA"/>
</dbReference>
<evidence type="ECO:0000256" key="1">
    <source>
        <dbReference type="SAM" id="MobiDB-lite"/>
    </source>
</evidence>
<dbReference type="SMART" id="SM00397">
    <property type="entry name" value="t_SNARE"/>
    <property type="match status" value="1"/>
</dbReference>
<dbReference type="SUPFAM" id="SSF64268">
    <property type="entry name" value="PX domain"/>
    <property type="match status" value="1"/>
</dbReference>